<sequence length="391" mass="43612">MSKANEKQKQRQCVFCGQVPKNKNREHILPRWLLELTGDPTRKVAMAIDPDTGHSIEFAWSALVMPACEECNNQYSKLEDRVKGIAQVLLKRLPITSRQAFDLLDWLDKVRVCLWLNQRILQKNVARIDPHLFVGNRIGAKDRLLYVYTLDGNGNGLNAFGIESLIFQHQPSCFALRINDIILLNASADYAFSAGCGFWHPARMESMVDGEFAGQVRFTGYAMPRKVSHPLVPFPLLKAALRLIQPIAQRGSDGQFLGPLRQNESYHLTHMSNPAMGAGIIFRQFDDRVAPIYNLDAPLAFDEVVGDHGTAEDIRAQTYRLQTALLRAAGVLTGSEAAVARARSMQNILAQTNELRATMVERDFPSSGGPDYTTIAFRDAMNAAKANQSEL</sequence>
<dbReference type="EMBL" id="JACHBK010000003">
    <property type="protein sequence ID" value="MBB5535047.1"/>
    <property type="molecule type" value="Genomic_DNA"/>
</dbReference>
<keyword evidence="2" id="KW-1185">Reference proteome</keyword>
<reference evidence="1 2" key="1">
    <citation type="submission" date="2020-08" db="EMBL/GenBank/DDBJ databases">
        <title>Genomic Encyclopedia of Type Strains, Phase IV (KMG-V): Genome sequencing to study the core and pangenomes of soil and plant-associated prokaryotes.</title>
        <authorList>
            <person name="Whitman W."/>
        </authorList>
    </citation>
    <scope>NUCLEOTIDE SEQUENCE [LARGE SCALE GENOMIC DNA]</scope>
    <source>
        <strain evidence="1 2">SEMIA 4084</strain>
    </source>
</reference>
<accession>A0A7W8UAS4</accession>
<dbReference type="RefSeq" id="WP_018324377.1">
    <property type="nucleotide sequence ID" value="NZ_JACHBK010000003.1"/>
</dbReference>
<name>A0A7W8UAS4_9HYPH</name>
<evidence type="ECO:0000313" key="2">
    <source>
        <dbReference type="Proteomes" id="UP000585507"/>
    </source>
</evidence>
<evidence type="ECO:0000313" key="1">
    <source>
        <dbReference type="EMBL" id="MBB5535047.1"/>
    </source>
</evidence>
<comment type="caution">
    <text evidence="1">The sequence shown here is derived from an EMBL/GenBank/DDBJ whole genome shotgun (WGS) entry which is preliminary data.</text>
</comment>
<gene>
    <name evidence="1" type="ORF">GGD55_001730</name>
</gene>
<protein>
    <submittedName>
        <fullName evidence="1">Uncharacterized protein</fullName>
    </submittedName>
</protein>
<proteinExistence type="predicted"/>
<organism evidence="1 2">
    <name type="scientific">Rhizobium giardinii</name>
    <dbReference type="NCBI Taxonomy" id="56731"/>
    <lineage>
        <taxon>Bacteria</taxon>
        <taxon>Pseudomonadati</taxon>
        <taxon>Pseudomonadota</taxon>
        <taxon>Alphaproteobacteria</taxon>
        <taxon>Hyphomicrobiales</taxon>
        <taxon>Rhizobiaceae</taxon>
        <taxon>Rhizobium/Agrobacterium group</taxon>
        <taxon>Rhizobium</taxon>
    </lineage>
</organism>
<dbReference type="Proteomes" id="UP000585507">
    <property type="component" value="Unassembled WGS sequence"/>
</dbReference>
<dbReference type="AlphaFoldDB" id="A0A7W8UAS4"/>